<name>A0A4Y2EAV0_ARAVE</name>
<protein>
    <recommendedName>
        <fullName evidence="3">Reverse transcriptase zinc-binding domain-containing protein</fullName>
    </recommendedName>
</protein>
<dbReference type="EMBL" id="BGPR01000537">
    <property type="protein sequence ID" value="GBM25419.1"/>
    <property type="molecule type" value="Genomic_DNA"/>
</dbReference>
<evidence type="ECO:0000313" key="2">
    <source>
        <dbReference type="Proteomes" id="UP000499080"/>
    </source>
</evidence>
<keyword evidence="2" id="KW-1185">Reference proteome</keyword>
<dbReference type="Proteomes" id="UP000499080">
    <property type="component" value="Unassembled WGS sequence"/>
</dbReference>
<accession>A0A4Y2EAV0</accession>
<dbReference type="AlphaFoldDB" id="A0A4Y2EAV0"/>
<sequence length="173" mass="20236">MSETSVTVRFPFIGPRLTLGLQVTKQRTEWQKKASEKSIVDIQLGFPERSFRTALRKLINSVWKTRWDYDGNGRFTYNVFKEVKSSRCIDSIYITQLVTNHGLCLHYLKRFNLKNYNCRCDEDTQDGIYHFISICPLTSQYRKFIKYNTPVSQILSDKRFAVEVKANASTTLN</sequence>
<proteinExistence type="predicted"/>
<comment type="caution">
    <text evidence="1">The sequence shown here is derived from an EMBL/GenBank/DDBJ whole genome shotgun (WGS) entry which is preliminary data.</text>
</comment>
<reference evidence="1 2" key="1">
    <citation type="journal article" date="2019" name="Sci. Rep.">
        <title>Orb-weaving spider Araneus ventricosus genome elucidates the spidroin gene catalogue.</title>
        <authorList>
            <person name="Kono N."/>
            <person name="Nakamura H."/>
            <person name="Ohtoshi R."/>
            <person name="Moran D.A.P."/>
            <person name="Shinohara A."/>
            <person name="Yoshida Y."/>
            <person name="Fujiwara M."/>
            <person name="Mori M."/>
            <person name="Tomita M."/>
            <person name="Arakawa K."/>
        </authorList>
    </citation>
    <scope>NUCLEOTIDE SEQUENCE [LARGE SCALE GENOMIC DNA]</scope>
</reference>
<evidence type="ECO:0000313" key="1">
    <source>
        <dbReference type="EMBL" id="GBM25419.1"/>
    </source>
</evidence>
<evidence type="ECO:0008006" key="3">
    <source>
        <dbReference type="Google" id="ProtNLM"/>
    </source>
</evidence>
<organism evidence="1 2">
    <name type="scientific">Araneus ventricosus</name>
    <name type="common">Orbweaver spider</name>
    <name type="synonym">Epeira ventricosa</name>
    <dbReference type="NCBI Taxonomy" id="182803"/>
    <lineage>
        <taxon>Eukaryota</taxon>
        <taxon>Metazoa</taxon>
        <taxon>Ecdysozoa</taxon>
        <taxon>Arthropoda</taxon>
        <taxon>Chelicerata</taxon>
        <taxon>Arachnida</taxon>
        <taxon>Araneae</taxon>
        <taxon>Araneomorphae</taxon>
        <taxon>Entelegynae</taxon>
        <taxon>Araneoidea</taxon>
        <taxon>Araneidae</taxon>
        <taxon>Araneus</taxon>
    </lineage>
</organism>
<gene>
    <name evidence="1" type="ORF">AVEN_245826_1</name>
</gene>